<dbReference type="GO" id="GO:0031593">
    <property type="term" value="F:polyubiquitin modification-dependent protein binding"/>
    <property type="evidence" value="ECO:0007669"/>
    <property type="project" value="TreeGrafter"/>
</dbReference>
<evidence type="ECO:0000259" key="1">
    <source>
        <dbReference type="PROSITE" id="PS50030"/>
    </source>
</evidence>
<feature type="domain" description="UBA" evidence="1">
    <location>
        <begin position="14"/>
        <end position="58"/>
    </location>
</feature>
<dbReference type="CDD" id="cd14399">
    <property type="entry name" value="UBA_PLICs"/>
    <property type="match status" value="1"/>
</dbReference>
<dbReference type="AlphaFoldDB" id="A0AAV3NYQ1"/>
<sequence length="156" mass="16884">MLIHFPSIRLDIVPPEELYATQLAQLQEMGFFNPQENIQALVATAGNVHAPVARLLGNPEEEAENPTNICSSKWGERSTSTSIAVLLGTSGASFRAPLFKSIPEFFGSAVLTETRLSMSNPTWSPSGSLKTKSLFVSNSIAMNFPMDVCAALTRPK</sequence>
<gene>
    <name evidence="2" type="ORF">LIER_35920</name>
</gene>
<proteinExistence type="predicted"/>
<comment type="caution">
    <text evidence="2">The sequence shown here is derived from an EMBL/GenBank/DDBJ whole genome shotgun (WGS) entry which is preliminary data.</text>
</comment>
<evidence type="ECO:0000313" key="3">
    <source>
        <dbReference type="Proteomes" id="UP001454036"/>
    </source>
</evidence>
<dbReference type="Gene3D" id="1.10.8.10">
    <property type="entry name" value="DNA helicase RuvA subunit, C-terminal domain"/>
    <property type="match status" value="1"/>
</dbReference>
<dbReference type="InterPro" id="IPR009060">
    <property type="entry name" value="UBA-like_sf"/>
</dbReference>
<dbReference type="InterPro" id="IPR015496">
    <property type="entry name" value="Ubiquilin"/>
</dbReference>
<dbReference type="Proteomes" id="UP001454036">
    <property type="component" value="Unassembled WGS sequence"/>
</dbReference>
<dbReference type="GO" id="GO:0006511">
    <property type="term" value="P:ubiquitin-dependent protein catabolic process"/>
    <property type="evidence" value="ECO:0007669"/>
    <property type="project" value="TreeGrafter"/>
</dbReference>
<dbReference type="SUPFAM" id="SSF46934">
    <property type="entry name" value="UBA-like"/>
    <property type="match status" value="1"/>
</dbReference>
<keyword evidence="3" id="KW-1185">Reference proteome</keyword>
<organism evidence="2 3">
    <name type="scientific">Lithospermum erythrorhizon</name>
    <name type="common">Purple gromwell</name>
    <name type="synonym">Lithospermum officinale var. erythrorhizon</name>
    <dbReference type="NCBI Taxonomy" id="34254"/>
    <lineage>
        <taxon>Eukaryota</taxon>
        <taxon>Viridiplantae</taxon>
        <taxon>Streptophyta</taxon>
        <taxon>Embryophyta</taxon>
        <taxon>Tracheophyta</taxon>
        <taxon>Spermatophyta</taxon>
        <taxon>Magnoliopsida</taxon>
        <taxon>eudicotyledons</taxon>
        <taxon>Gunneridae</taxon>
        <taxon>Pentapetalae</taxon>
        <taxon>asterids</taxon>
        <taxon>lamiids</taxon>
        <taxon>Boraginales</taxon>
        <taxon>Boraginaceae</taxon>
        <taxon>Boraginoideae</taxon>
        <taxon>Lithospermeae</taxon>
        <taxon>Lithospermum</taxon>
    </lineage>
</organism>
<dbReference type="InterPro" id="IPR015940">
    <property type="entry name" value="UBA"/>
</dbReference>
<evidence type="ECO:0000313" key="2">
    <source>
        <dbReference type="EMBL" id="GAA0144379.1"/>
    </source>
</evidence>
<dbReference type="GO" id="GO:0005829">
    <property type="term" value="C:cytosol"/>
    <property type="evidence" value="ECO:0007669"/>
    <property type="project" value="TreeGrafter"/>
</dbReference>
<reference evidence="2 3" key="1">
    <citation type="submission" date="2024-01" db="EMBL/GenBank/DDBJ databases">
        <title>The complete chloroplast genome sequence of Lithospermum erythrorhizon: insights into the phylogenetic relationship among Boraginaceae species and the maternal lineages of purple gromwells.</title>
        <authorList>
            <person name="Okada T."/>
            <person name="Watanabe K."/>
        </authorList>
    </citation>
    <scope>NUCLEOTIDE SEQUENCE [LARGE SCALE GENOMIC DNA]</scope>
</reference>
<dbReference type="Pfam" id="PF00627">
    <property type="entry name" value="UBA"/>
    <property type="match status" value="1"/>
</dbReference>
<accession>A0AAV3NYQ1</accession>
<dbReference type="PANTHER" id="PTHR10677">
    <property type="entry name" value="UBIQUILIN"/>
    <property type="match status" value="1"/>
</dbReference>
<dbReference type="PANTHER" id="PTHR10677:SF59">
    <property type="entry name" value="OS03G0131300 PROTEIN"/>
    <property type="match status" value="1"/>
</dbReference>
<name>A0AAV3NYQ1_LITER</name>
<dbReference type="PROSITE" id="PS50030">
    <property type="entry name" value="UBA"/>
    <property type="match status" value="1"/>
</dbReference>
<dbReference type="EMBL" id="BAABME010016084">
    <property type="protein sequence ID" value="GAA0144379.1"/>
    <property type="molecule type" value="Genomic_DNA"/>
</dbReference>
<protein>
    <recommendedName>
        <fullName evidence="1">UBA domain-containing protein</fullName>
    </recommendedName>
</protein>